<dbReference type="EMBL" id="MU277199">
    <property type="protein sequence ID" value="KAI0064282.1"/>
    <property type="molecule type" value="Genomic_DNA"/>
</dbReference>
<keyword evidence="2" id="KW-1185">Reference proteome</keyword>
<evidence type="ECO:0000313" key="1">
    <source>
        <dbReference type="EMBL" id="KAI0064282.1"/>
    </source>
</evidence>
<organism evidence="1 2">
    <name type="scientific">Artomyces pyxidatus</name>
    <dbReference type="NCBI Taxonomy" id="48021"/>
    <lineage>
        <taxon>Eukaryota</taxon>
        <taxon>Fungi</taxon>
        <taxon>Dikarya</taxon>
        <taxon>Basidiomycota</taxon>
        <taxon>Agaricomycotina</taxon>
        <taxon>Agaricomycetes</taxon>
        <taxon>Russulales</taxon>
        <taxon>Auriscalpiaceae</taxon>
        <taxon>Artomyces</taxon>
    </lineage>
</organism>
<proteinExistence type="predicted"/>
<accession>A0ACB8T734</accession>
<comment type="caution">
    <text evidence="1">The sequence shown here is derived from an EMBL/GenBank/DDBJ whole genome shotgun (WGS) entry which is preliminary data.</text>
</comment>
<name>A0ACB8T734_9AGAM</name>
<reference evidence="1" key="1">
    <citation type="submission" date="2021-03" db="EMBL/GenBank/DDBJ databases">
        <authorList>
            <consortium name="DOE Joint Genome Institute"/>
            <person name="Ahrendt S."/>
            <person name="Looney B.P."/>
            <person name="Miyauchi S."/>
            <person name="Morin E."/>
            <person name="Drula E."/>
            <person name="Courty P.E."/>
            <person name="Chicoki N."/>
            <person name="Fauchery L."/>
            <person name="Kohler A."/>
            <person name="Kuo A."/>
            <person name="Labutti K."/>
            <person name="Pangilinan J."/>
            <person name="Lipzen A."/>
            <person name="Riley R."/>
            <person name="Andreopoulos W."/>
            <person name="He G."/>
            <person name="Johnson J."/>
            <person name="Barry K.W."/>
            <person name="Grigoriev I.V."/>
            <person name="Nagy L."/>
            <person name="Hibbett D."/>
            <person name="Henrissat B."/>
            <person name="Matheny P.B."/>
            <person name="Labbe J."/>
            <person name="Martin F."/>
        </authorList>
    </citation>
    <scope>NUCLEOTIDE SEQUENCE</scope>
    <source>
        <strain evidence="1">HHB10654</strain>
    </source>
</reference>
<gene>
    <name evidence="1" type="ORF">BV25DRAFT_300815</name>
</gene>
<evidence type="ECO:0000313" key="2">
    <source>
        <dbReference type="Proteomes" id="UP000814140"/>
    </source>
</evidence>
<dbReference type="Proteomes" id="UP000814140">
    <property type="component" value="Unassembled WGS sequence"/>
</dbReference>
<protein>
    <submittedName>
        <fullName evidence="1">Uncharacterized protein</fullName>
    </submittedName>
</protein>
<sequence length="157" mass="16931">MNRLTNLNMGREQGQKNGNASTSDSTGANPSETTQWILGGQPVQPVTGYSQPQSVSNASAQYGHTVGECAYPGCRLPAVTDPSTSELTEYCSYEHRMWVLSWMGPCQFCSKDPRRYTSVFCSNRCQYLAAHTTTSSNGRPTPGSGGYGGSQGVRWAS</sequence>
<reference evidence="1" key="2">
    <citation type="journal article" date="2022" name="New Phytol.">
        <title>Evolutionary transition to the ectomycorrhizal habit in the genomes of a hyperdiverse lineage of mushroom-forming fungi.</title>
        <authorList>
            <person name="Looney B."/>
            <person name="Miyauchi S."/>
            <person name="Morin E."/>
            <person name="Drula E."/>
            <person name="Courty P.E."/>
            <person name="Kohler A."/>
            <person name="Kuo A."/>
            <person name="LaButti K."/>
            <person name="Pangilinan J."/>
            <person name="Lipzen A."/>
            <person name="Riley R."/>
            <person name="Andreopoulos W."/>
            <person name="He G."/>
            <person name="Johnson J."/>
            <person name="Nolan M."/>
            <person name="Tritt A."/>
            <person name="Barry K.W."/>
            <person name="Grigoriev I.V."/>
            <person name="Nagy L.G."/>
            <person name="Hibbett D."/>
            <person name="Henrissat B."/>
            <person name="Matheny P.B."/>
            <person name="Labbe J."/>
            <person name="Martin F.M."/>
        </authorList>
    </citation>
    <scope>NUCLEOTIDE SEQUENCE</scope>
    <source>
        <strain evidence="1">HHB10654</strain>
    </source>
</reference>